<keyword evidence="3" id="KW-0057">Aromatic amino acid biosynthesis</keyword>
<dbReference type="SUPFAM" id="SSF53223">
    <property type="entry name" value="Aminoacid dehydrogenase-like, N-terminal domain"/>
    <property type="match status" value="1"/>
</dbReference>
<dbReference type="InterPro" id="IPR022893">
    <property type="entry name" value="Shikimate_DH_fam"/>
</dbReference>
<dbReference type="GO" id="GO:0050661">
    <property type="term" value="F:NADP binding"/>
    <property type="evidence" value="ECO:0007669"/>
    <property type="project" value="TreeGrafter"/>
</dbReference>
<dbReference type="Pfam" id="PF08501">
    <property type="entry name" value="Shikimate_dh_N"/>
    <property type="match status" value="1"/>
</dbReference>
<organism evidence="5 6">
    <name type="scientific">Niastella vici</name>
    <dbReference type="NCBI Taxonomy" id="1703345"/>
    <lineage>
        <taxon>Bacteria</taxon>
        <taxon>Pseudomonadati</taxon>
        <taxon>Bacteroidota</taxon>
        <taxon>Chitinophagia</taxon>
        <taxon>Chitinophagales</taxon>
        <taxon>Chitinophagaceae</taxon>
        <taxon>Niastella</taxon>
    </lineage>
</organism>
<dbReference type="EMBL" id="LVYD01000024">
    <property type="protein sequence ID" value="OQP65321.1"/>
    <property type="molecule type" value="Genomic_DNA"/>
</dbReference>
<dbReference type="SUPFAM" id="SSF51735">
    <property type="entry name" value="NAD(P)-binding Rossmann-fold domains"/>
    <property type="match status" value="1"/>
</dbReference>
<dbReference type="InterPro" id="IPR046346">
    <property type="entry name" value="Aminoacid_DH-like_N_sf"/>
</dbReference>
<comment type="pathway">
    <text evidence="1">Metabolic intermediate biosynthesis; chorismate biosynthesis; chorismate from D-erythrose 4-phosphate and phosphoenolpyruvate: step 4/7.</text>
</comment>
<dbReference type="PANTHER" id="PTHR21089">
    <property type="entry name" value="SHIKIMATE DEHYDROGENASE"/>
    <property type="match status" value="1"/>
</dbReference>
<dbReference type="Proteomes" id="UP000192796">
    <property type="component" value="Unassembled WGS sequence"/>
</dbReference>
<dbReference type="Gene3D" id="3.40.50.720">
    <property type="entry name" value="NAD(P)-binding Rossmann-like Domain"/>
    <property type="match status" value="1"/>
</dbReference>
<evidence type="ECO:0000256" key="2">
    <source>
        <dbReference type="ARBA" id="ARBA00023002"/>
    </source>
</evidence>
<dbReference type="Gene3D" id="3.40.50.10860">
    <property type="entry name" value="Leucine Dehydrogenase, chain A, domain 1"/>
    <property type="match status" value="1"/>
</dbReference>
<comment type="caution">
    <text evidence="5">The sequence shown here is derived from an EMBL/GenBank/DDBJ whole genome shotgun (WGS) entry which is preliminary data.</text>
</comment>
<proteinExistence type="predicted"/>
<reference evidence="5 6" key="1">
    <citation type="submission" date="2016-03" db="EMBL/GenBank/DDBJ databases">
        <title>Niastella vici sp. nov., isolated from farmland soil.</title>
        <authorList>
            <person name="Chen L."/>
            <person name="Wang D."/>
            <person name="Yang S."/>
            <person name="Wang G."/>
        </authorList>
    </citation>
    <scope>NUCLEOTIDE SEQUENCE [LARGE SCALE GENOMIC DNA]</scope>
    <source>
        <strain evidence="5 6">DJ57</strain>
    </source>
</reference>
<dbReference type="RefSeq" id="WP_081146089.1">
    <property type="nucleotide sequence ID" value="NZ_LVYD01000024.1"/>
</dbReference>
<dbReference type="GO" id="GO:0005829">
    <property type="term" value="C:cytosol"/>
    <property type="evidence" value="ECO:0007669"/>
    <property type="project" value="TreeGrafter"/>
</dbReference>
<dbReference type="InterPro" id="IPR036291">
    <property type="entry name" value="NAD(P)-bd_dom_sf"/>
</dbReference>
<dbReference type="PANTHER" id="PTHR21089:SF1">
    <property type="entry name" value="BIFUNCTIONAL 3-DEHYDROQUINATE DEHYDRATASE_SHIKIMATE DEHYDROGENASE, CHLOROPLASTIC"/>
    <property type="match status" value="1"/>
</dbReference>
<sequence>MKKYGLIGYPLSHSFSQKYFTEKFQREGITGCVYENFPLATIDEFGALIQQHPDLNGLNVTIPYKEKVIPFLTAQSEVVQTIGACNCIKIENGRLTGHNTDVVGFEQSLRPLLQSHHKKALVLGTGGAAKAVHYVLNKLGIAFIEVSRTPSTLRQIGYEHIGEQDINECLLIINTSPVGMYPKVEECPPLPYQFLTSKHYLYDLVYNPAKTLFLQKGEQQGAAIKNGHDMLIIQAEESWRIWNSL</sequence>
<dbReference type="AlphaFoldDB" id="A0A1V9G3X1"/>
<gene>
    <name evidence="5" type="primary">aroE</name>
    <name evidence="5" type="ORF">A3860_16770</name>
</gene>
<dbReference type="InterPro" id="IPR013708">
    <property type="entry name" value="Shikimate_DH-bd_N"/>
</dbReference>
<evidence type="ECO:0000313" key="5">
    <source>
        <dbReference type="EMBL" id="OQP65321.1"/>
    </source>
</evidence>
<dbReference type="GO" id="GO:0009073">
    <property type="term" value="P:aromatic amino acid family biosynthetic process"/>
    <property type="evidence" value="ECO:0007669"/>
    <property type="project" value="UniProtKB-KW"/>
</dbReference>
<dbReference type="CDD" id="cd01065">
    <property type="entry name" value="NAD_bind_Shikimate_DH"/>
    <property type="match status" value="1"/>
</dbReference>
<dbReference type="GO" id="GO:0004764">
    <property type="term" value="F:shikimate 3-dehydrogenase (NADP+) activity"/>
    <property type="evidence" value="ECO:0007669"/>
    <property type="project" value="InterPro"/>
</dbReference>
<evidence type="ECO:0000259" key="4">
    <source>
        <dbReference type="Pfam" id="PF08501"/>
    </source>
</evidence>
<keyword evidence="6" id="KW-1185">Reference proteome</keyword>
<feature type="domain" description="Shikimate dehydrogenase substrate binding N-terminal" evidence="4">
    <location>
        <begin position="6"/>
        <end position="88"/>
    </location>
</feature>
<dbReference type="GO" id="GO:0019632">
    <property type="term" value="P:shikimate metabolic process"/>
    <property type="evidence" value="ECO:0007669"/>
    <property type="project" value="TreeGrafter"/>
</dbReference>
<accession>A0A1V9G3X1</accession>
<evidence type="ECO:0000313" key="6">
    <source>
        <dbReference type="Proteomes" id="UP000192796"/>
    </source>
</evidence>
<name>A0A1V9G3X1_9BACT</name>
<evidence type="ECO:0000256" key="1">
    <source>
        <dbReference type="ARBA" id="ARBA00004871"/>
    </source>
</evidence>
<dbReference type="OrthoDB" id="9792692at2"/>
<keyword evidence="2" id="KW-0560">Oxidoreductase</keyword>
<protein>
    <submittedName>
        <fullName evidence="5">Shikimate dehydrogenase</fullName>
    </submittedName>
</protein>
<keyword evidence="3" id="KW-0028">Amino-acid biosynthesis</keyword>
<dbReference type="GO" id="GO:0009423">
    <property type="term" value="P:chorismate biosynthetic process"/>
    <property type="evidence" value="ECO:0007669"/>
    <property type="project" value="TreeGrafter"/>
</dbReference>
<dbReference type="STRING" id="1703345.A3860_16770"/>
<evidence type="ECO:0000256" key="3">
    <source>
        <dbReference type="ARBA" id="ARBA00023141"/>
    </source>
</evidence>